<evidence type="ECO:0000313" key="2">
    <source>
        <dbReference type="Proteomes" id="UP001063228"/>
    </source>
</evidence>
<proteinExistence type="predicted"/>
<reference evidence="1" key="1">
    <citation type="submission" date="2021-08" db="EMBL/GenBank/DDBJ databases">
        <title>Complete genome sequence of Pseudomonas phytophila.</title>
        <authorList>
            <person name="Weir B.S."/>
            <person name="Templeton M.D."/>
            <person name="Arshed S."/>
            <person name="Andersen M.T."/>
            <person name="Jayaraman J."/>
        </authorList>
    </citation>
    <scope>NUCLEOTIDE SEQUENCE</scope>
    <source>
        <strain evidence="1">ICMP 23753</strain>
    </source>
</reference>
<organism evidence="1 2">
    <name type="scientific">Pseudomonas phytophila</name>
    <dbReference type="NCBI Taxonomy" id="2867264"/>
    <lineage>
        <taxon>Bacteria</taxon>
        <taxon>Pseudomonadati</taxon>
        <taxon>Pseudomonadota</taxon>
        <taxon>Gammaproteobacteria</taxon>
        <taxon>Pseudomonadales</taxon>
        <taxon>Pseudomonadaceae</taxon>
        <taxon>Pseudomonas</taxon>
    </lineage>
</organism>
<gene>
    <name evidence="1" type="ORF">K3169_04930</name>
</gene>
<protein>
    <submittedName>
        <fullName evidence="1">Uncharacterized protein</fullName>
    </submittedName>
</protein>
<dbReference type="Proteomes" id="UP001063228">
    <property type="component" value="Chromosome"/>
</dbReference>
<keyword evidence="2" id="KW-1185">Reference proteome</keyword>
<sequence>MVLAAFSTPRDMALKLFREAGRTWHAEDFESMGDHLLNFCVTNSALRDWVLQKQGHAKGSVAFESWRSGAKGYLGECADMANVIKHFQLRKKTAALSQVMETRVALGPFGAIEGSESSHPSFEIVLSDGHMIDLLQFLFQICSAWEGIFLADSNLGELPSHAYSMMK</sequence>
<name>A0ABY6FH52_9PSED</name>
<evidence type="ECO:0000313" key="1">
    <source>
        <dbReference type="EMBL" id="UXZ97253.1"/>
    </source>
</evidence>
<dbReference type="RefSeq" id="WP_263270402.1">
    <property type="nucleotide sequence ID" value="NZ_CP081201.1"/>
</dbReference>
<dbReference type="EMBL" id="CP081201">
    <property type="protein sequence ID" value="UXZ97253.1"/>
    <property type="molecule type" value="Genomic_DNA"/>
</dbReference>
<accession>A0ABY6FH52</accession>